<dbReference type="InterPro" id="IPR012340">
    <property type="entry name" value="NA-bd_OB-fold"/>
</dbReference>
<dbReference type="RefSeq" id="WP_008824905.1">
    <property type="nucleotide sequence ID" value="NZ_AFNU02000004.1"/>
</dbReference>
<dbReference type="Pfam" id="PF00436">
    <property type="entry name" value="SSB"/>
    <property type="match status" value="1"/>
</dbReference>
<gene>
    <name evidence="3" type="primary">ssb</name>
    <name evidence="3" type="ORF">HLPCO_001502</name>
</gene>
<organism evidence="3 4">
    <name type="scientific">Haloplasma contractile SSD-17B</name>
    <dbReference type="NCBI Taxonomy" id="1033810"/>
    <lineage>
        <taxon>Bacteria</taxon>
        <taxon>Bacillati</taxon>
        <taxon>Mycoplasmatota</taxon>
        <taxon>Mollicutes</taxon>
        <taxon>Haloplasmatales</taxon>
        <taxon>Haloplasmataceae</taxon>
        <taxon>Haloplasma</taxon>
    </lineage>
</organism>
<dbReference type="OrthoDB" id="9809878at2"/>
<name>F7PT68_9MOLU</name>
<dbReference type="InParanoid" id="F7PT68"/>
<reference evidence="3 4" key="1">
    <citation type="journal article" date="2011" name="J. Bacteriol.">
        <title>Genome sequence of Haloplasma contractile, an unusual contractile bacterium from a deep-sea anoxic brine lake.</title>
        <authorList>
            <person name="Antunes A."/>
            <person name="Alam I."/>
            <person name="El Dorry H."/>
            <person name="Siam R."/>
            <person name="Robertson A."/>
            <person name="Bajic V.B."/>
            <person name="Stingl U."/>
        </authorList>
    </citation>
    <scope>NUCLEOTIDE SEQUENCE [LARGE SCALE GENOMIC DNA]</scope>
    <source>
        <strain evidence="3 4">SSD-17B</strain>
    </source>
</reference>
<dbReference type="SUPFAM" id="SSF50249">
    <property type="entry name" value="Nucleic acid-binding proteins"/>
    <property type="match status" value="1"/>
</dbReference>
<evidence type="ECO:0000256" key="2">
    <source>
        <dbReference type="PROSITE-ProRule" id="PRU00252"/>
    </source>
</evidence>
<keyword evidence="1 2" id="KW-0238">DNA-binding</keyword>
<comment type="caution">
    <text evidence="3">The sequence shown here is derived from an EMBL/GenBank/DDBJ whole genome shotgun (WGS) entry which is preliminary data.</text>
</comment>
<dbReference type="PROSITE" id="PS50935">
    <property type="entry name" value="SSB"/>
    <property type="match status" value="1"/>
</dbReference>
<accession>F7PT68</accession>
<dbReference type="GO" id="GO:0003697">
    <property type="term" value="F:single-stranded DNA binding"/>
    <property type="evidence" value="ECO:0007669"/>
    <property type="project" value="InterPro"/>
</dbReference>
<dbReference type="Gene3D" id="2.40.50.140">
    <property type="entry name" value="Nucleic acid-binding proteins"/>
    <property type="match status" value="1"/>
</dbReference>
<dbReference type="eggNOG" id="ENOG502ZRCN">
    <property type="taxonomic scope" value="Bacteria"/>
</dbReference>
<keyword evidence="4" id="KW-1185">Reference proteome</keyword>
<evidence type="ECO:0000313" key="4">
    <source>
        <dbReference type="Proteomes" id="UP000005707"/>
    </source>
</evidence>
<dbReference type="InterPro" id="IPR000424">
    <property type="entry name" value="Primosome_PriB/ssb"/>
</dbReference>
<dbReference type="STRING" id="1033810.HLPCO_001502"/>
<dbReference type="Proteomes" id="UP000005707">
    <property type="component" value="Unassembled WGS sequence"/>
</dbReference>
<proteinExistence type="predicted"/>
<reference evidence="3 4" key="2">
    <citation type="journal article" date="2013" name="PLoS ONE">
        <title>INDIGO - INtegrated Data Warehouse of MIcrobial GenOmes with Examples from the Red Sea Extremophiles.</title>
        <authorList>
            <person name="Alam I."/>
            <person name="Antunes A."/>
            <person name="Kamau A.A."/>
            <person name="Ba Alawi W."/>
            <person name="Kalkatawi M."/>
            <person name="Stingl U."/>
            <person name="Bajic V.B."/>
        </authorList>
    </citation>
    <scope>NUCLEOTIDE SEQUENCE [LARGE SCALE GENOMIC DNA]</scope>
    <source>
        <strain evidence="3 4">SSD-17B</strain>
    </source>
</reference>
<evidence type="ECO:0000256" key="1">
    <source>
        <dbReference type="ARBA" id="ARBA00023125"/>
    </source>
</evidence>
<dbReference type="EMBL" id="AFNU02000004">
    <property type="protein sequence ID" value="ERJ12516.1"/>
    <property type="molecule type" value="Genomic_DNA"/>
</dbReference>
<evidence type="ECO:0000313" key="3">
    <source>
        <dbReference type="EMBL" id="ERJ12516.1"/>
    </source>
</evidence>
<protein>
    <submittedName>
        <fullName evidence="3">Single-strand DNA-binding protein</fullName>
    </submittedName>
</protein>
<dbReference type="AlphaFoldDB" id="F7PT68"/>
<sequence>MLNQTILVGKIIGNPVKEVLDNNKMKTRLTLEIKRGFKNPDTMQYDSDFVTVDLSEGITSTAYDHLKAGVTVGVKARICSVTKETDEGIIYVPEILGEKITFISASKQSETW</sequence>